<sequence length="527" mass="59131">MTEKKERPPLEWKKLKVGAKMKYIMTNITMEPVIAMYIIPNALEVITTSNLKLEKACRVNLAYPDHVCDALMSRNITNLTSEEDRVQEAVTWMNSWVTMLHSLLPLILLFFIGSWSDRNRRRKPCMLMPLAGEFISIMGLILCTYFASWPMEVNGLIEGVFPSLTGGWMVMTVAVYSYIADITSEDERTIRIGVVNMFVSLGLPFGTFFSGFLFQKTGYYGVFTTVALLYLFGILYGAFIVKESQTPRPLPKNILMDFFDFTHVPETFTVALRKRPGNLRLRIFLVVLLSVVITGPIMGEGAVGYYFTRKQLNWDEVDYAMYSTYISILGLFGTMIMLTLMSSVLGLDDSIIGLIACVLKIISNIIFSVSKDTLTFYLVALIEMISGTSMIAMRSILSKLVPSDDLGKMNSLFGIIAAVAQLTFPALYSIIYSSTISLLPGAFFILGSGLYTVAAFIFIFIYLLKRQEDKSADKKDGNEAEVRDLISEESGTDTSKVKEGEQKVKPLKLVLEEDADGLYEDIKMIDE</sequence>
<protein>
    <recommendedName>
        <fullName evidence="7">Major facilitator superfamily (MFS) profile domain-containing protein</fullName>
    </recommendedName>
</protein>
<dbReference type="InterPro" id="IPR020846">
    <property type="entry name" value="MFS_dom"/>
</dbReference>
<dbReference type="InterPro" id="IPR011701">
    <property type="entry name" value="MFS"/>
</dbReference>
<dbReference type="AlphaFoldDB" id="A0A1B6CZI8"/>
<dbReference type="PROSITE" id="PS50850">
    <property type="entry name" value="MFS"/>
    <property type="match status" value="1"/>
</dbReference>
<dbReference type="PANTHER" id="PTHR23507">
    <property type="entry name" value="ZGC:174356"/>
    <property type="match status" value="1"/>
</dbReference>
<organism evidence="8">
    <name type="scientific">Clastoptera arizonana</name>
    <name type="common">Arizona spittle bug</name>
    <dbReference type="NCBI Taxonomy" id="38151"/>
    <lineage>
        <taxon>Eukaryota</taxon>
        <taxon>Metazoa</taxon>
        <taxon>Ecdysozoa</taxon>
        <taxon>Arthropoda</taxon>
        <taxon>Hexapoda</taxon>
        <taxon>Insecta</taxon>
        <taxon>Pterygota</taxon>
        <taxon>Neoptera</taxon>
        <taxon>Paraneoptera</taxon>
        <taxon>Hemiptera</taxon>
        <taxon>Auchenorrhyncha</taxon>
        <taxon>Cercopoidea</taxon>
        <taxon>Clastopteridae</taxon>
        <taxon>Clastoptera</taxon>
    </lineage>
</organism>
<evidence type="ECO:0000256" key="4">
    <source>
        <dbReference type="ARBA" id="ARBA00023136"/>
    </source>
</evidence>
<dbReference type="InterPro" id="IPR036259">
    <property type="entry name" value="MFS_trans_sf"/>
</dbReference>
<evidence type="ECO:0000256" key="1">
    <source>
        <dbReference type="ARBA" id="ARBA00004141"/>
    </source>
</evidence>
<comment type="subcellular location">
    <subcellularLocation>
        <location evidence="1">Membrane</location>
        <topology evidence="1">Multi-pass membrane protein</topology>
    </subcellularLocation>
</comment>
<name>A0A1B6CZI8_9HEMI</name>
<feature type="transmembrane region" description="Helical" evidence="6">
    <location>
        <begin position="351"/>
        <end position="370"/>
    </location>
</feature>
<feature type="transmembrane region" description="Helical" evidence="6">
    <location>
        <begin position="319"/>
        <end position="339"/>
    </location>
</feature>
<keyword evidence="4 6" id="KW-0472">Membrane</keyword>
<proteinExistence type="predicted"/>
<feature type="transmembrane region" description="Helical" evidence="6">
    <location>
        <begin position="159"/>
        <end position="180"/>
    </location>
</feature>
<dbReference type="SUPFAM" id="SSF103473">
    <property type="entry name" value="MFS general substrate transporter"/>
    <property type="match status" value="1"/>
</dbReference>
<reference evidence="8" key="1">
    <citation type="submission" date="2015-12" db="EMBL/GenBank/DDBJ databases">
        <title>De novo transcriptome assembly of four potential Pierce s Disease insect vectors from Arizona vineyards.</title>
        <authorList>
            <person name="Tassone E.E."/>
        </authorList>
    </citation>
    <scope>NUCLEOTIDE SEQUENCE</scope>
</reference>
<dbReference type="PANTHER" id="PTHR23507:SF1">
    <property type="entry name" value="FI18259P1-RELATED"/>
    <property type="match status" value="1"/>
</dbReference>
<feature type="transmembrane region" description="Helical" evidence="6">
    <location>
        <begin position="283"/>
        <end position="307"/>
    </location>
</feature>
<dbReference type="Pfam" id="PF07690">
    <property type="entry name" value="MFS_1"/>
    <property type="match status" value="1"/>
</dbReference>
<evidence type="ECO:0000259" key="7">
    <source>
        <dbReference type="PROSITE" id="PS50850"/>
    </source>
</evidence>
<keyword evidence="3 6" id="KW-1133">Transmembrane helix</keyword>
<dbReference type="Gene3D" id="1.20.1250.20">
    <property type="entry name" value="MFS general substrate transporter like domains"/>
    <property type="match status" value="1"/>
</dbReference>
<feature type="transmembrane region" description="Helical" evidence="6">
    <location>
        <begin position="21"/>
        <end position="39"/>
    </location>
</feature>
<feature type="compositionally biased region" description="Basic and acidic residues" evidence="5">
    <location>
        <begin position="473"/>
        <end position="486"/>
    </location>
</feature>
<feature type="transmembrane region" description="Helical" evidence="6">
    <location>
        <begin position="409"/>
        <end position="431"/>
    </location>
</feature>
<evidence type="ECO:0000313" key="8">
    <source>
        <dbReference type="EMBL" id="JAS18866.1"/>
    </source>
</evidence>
<feature type="transmembrane region" description="Helical" evidence="6">
    <location>
        <begin position="192"/>
        <end position="214"/>
    </location>
</feature>
<dbReference type="EMBL" id="GEDC01018432">
    <property type="protein sequence ID" value="JAS18866.1"/>
    <property type="molecule type" value="Transcribed_RNA"/>
</dbReference>
<keyword evidence="2 6" id="KW-0812">Transmembrane</keyword>
<feature type="domain" description="Major facilitator superfamily (MFS) profile" evidence="7">
    <location>
        <begin position="33"/>
        <end position="466"/>
    </location>
</feature>
<feature type="transmembrane region" description="Helical" evidence="6">
    <location>
        <begin position="220"/>
        <end position="241"/>
    </location>
</feature>
<evidence type="ECO:0000256" key="3">
    <source>
        <dbReference type="ARBA" id="ARBA00022989"/>
    </source>
</evidence>
<evidence type="ECO:0000256" key="2">
    <source>
        <dbReference type="ARBA" id="ARBA00022692"/>
    </source>
</evidence>
<feature type="transmembrane region" description="Helical" evidence="6">
    <location>
        <begin position="443"/>
        <end position="464"/>
    </location>
</feature>
<evidence type="ECO:0000256" key="6">
    <source>
        <dbReference type="SAM" id="Phobius"/>
    </source>
</evidence>
<feature type="region of interest" description="Disordered" evidence="5">
    <location>
        <begin position="473"/>
        <end position="501"/>
    </location>
</feature>
<feature type="transmembrane region" description="Helical" evidence="6">
    <location>
        <begin position="127"/>
        <end position="147"/>
    </location>
</feature>
<evidence type="ECO:0000256" key="5">
    <source>
        <dbReference type="SAM" id="MobiDB-lite"/>
    </source>
</evidence>
<dbReference type="GO" id="GO:0022857">
    <property type="term" value="F:transmembrane transporter activity"/>
    <property type="evidence" value="ECO:0007669"/>
    <property type="project" value="InterPro"/>
</dbReference>
<gene>
    <name evidence="8" type="ORF">g.11782</name>
</gene>
<accession>A0A1B6CZI8</accession>
<feature type="transmembrane region" description="Helical" evidence="6">
    <location>
        <begin position="376"/>
        <end position="397"/>
    </location>
</feature>
<feature type="transmembrane region" description="Helical" evidence="6">
    <location>
        <begin position="96"/>
        <end position="115"/>
    </location>
</feature>
<dbReference type="GO" id="GO:0016020">
    <property type="term" value="C:membrane"/>
    <property type="evidence" value="ECO:0007669"/>
    <property type="project" value="UniProtKB-SubCell"/>
</dbReference>